<feature type="signal peptide" evidence="1">
    <location>
        <begin position="1"/>
        <end position="36"/>
    </location>
</feature>
<evidence type="ECO:0000256" key="1">
    <source>
        <dbReference type="SAM" id="SignalP"/>
    </source>
</evidence>
<protein>
    <recommendedName>
        <fullName evidence="4">Lipocalin-like domain-containing protein</fullName>
    </recommendedName>
</protein>
<feature type="chain" id="PRO_5046753872" description="Lipocalin-like domain-containing protein" evidence="1">
    <location>
        <begin position="37"/>
        <end position="168"/>
    </location>
</feature>
<sequence>MRAISSFKPSSIRKCVFASLASGVLMTVCISPAASAHTLQPISDKAANITGSWVFETGRYNQGTCKLTGQMYIRPTSQPNQYSCEFTTFEKCPSVSAEVEQVCSLRVEGDQAAFVSKIKRIAEQKPFAYEYAPDDWRLTIKSTDEMIGTLESASRAYVIFKRDTAPTS</sequence>
<evidence type="ECO:0000313" key="2">
    <source>
        <dbReference type="EMBL" id="MFC7291003.1"/>
    </source>
</evidence>
<dbReference type="RefSeq" id="WP_382166205.1">
    <property type="nucleotide sequence ID" value="NZ_JBHTBR010000002.1"/>
</dbReference>
<keyword evidence="3" id="KW-1185">Reference proteome</keyword>
<name>A0ABW2IIU6_9PROT</name>
<organism evidence="2 3">
    <name type="scientific">Hirschia litorea</name>
    <dbReference type="NCBI Taxonomy" id="1199156"/>
    <lineage>
        <taxon>Bacteria</taxon>
        <taxon>Pseudomonadati</taxon>
        <taxon>Pseudomonadota</taxon>
        <taxon>Alphaproteobacteria</taxon>
        <taxon>Hyphomonadales</taxon>
        <taxon>Hyphomonadaceae</taxon>
        <taxon>Hirschia</taxon>
    </lineage>
</organism>
<dbReference type="Proteomes" id="UP001596492">
    <property type="component" value="Unassembled WGS sequence"/>
</dbReference>
<reference evidence="3" key="1">
    <citation type="journal article" date="2019" name="Int. J. Syst. Evol. Microbiol.">
        <title>The Global Catalogue of Microorganisms (GCM) 10K type strain sequencing project: providing services to taxonomists for standard genome sequencing and annotation.</title>
        <authorList>
            <consortium name="The Broad Institute Genomics Platform"/>
            <consortium name="The Broad Institute Genome Sequencing Center for Infectious Disease"/>
            <person name="Wu L."/>
            <person name="Ma J."/>
        </authorList>
    </citation>
    <scope>NUCLEOTIDE SEQUENCE [LARGE SCALE GENOMIC DNA]</scope>
    <source>
        <strain evidence="3">CCUG 51308</strain>
    </source>
</reference>
<comment type="caution">
    <text evidence="2">The sequence shown here is derived from an EMBL/GenBank/DDBJ whole genome shotgun (WGS) entry which is preliminary data.</text>
</comment>
<evidence type="ECO:0008006" key="4">
    <source>
        <dbReference type="Google" id="ProtNLM"/>
    </source>
</evidence>
<accession>A0ABW2IIU6</accession>
<gene>
    <name evidence="2" type="ORF">ACFQS8_05205</name>
</gene>
<dbReference type="EMBL" id="JBHTBR010000002">
    <property type="protein sequence ID" value="MFC7291003.1"/>
    <property type="molecule type" value="Genomic_DNA"/>
</dbReference>
<keyword evidence="1" id="KW-0732">Signal</keyword>
<evidence type="ECO:0000313" key="3">
    <source>
        <dbReference type="Proteomes" id="UP001596492"/>
    </source>
</evidence>
<proteinExistence type="predicted"/>